<keyword evidence="2" id="KW-0812">Transmembrane</keyword>
<keyword evidence="4" id="KW-1185">Reference proteome</keyword>
<reference evidence="3" key="1">
    <citation type="journal article" date="2014" name="Int. J. Syst. Evol. Microbiol.">
        <title>Complete genome sequence of Corynebacterium casei LMG S-19264T (=DSM 44701T), isolated from a smear-ripened cheese.</title>
        <authorList>
            <consortium name="US DOE Joint Genome Institute (JGI-PGF)"/>
            <person name="Walter F."/>
            <person name="Albersmeier A."/>
            <person name="Kalinowski J."/>
            <person name="Ruckert C."/>
        </authorList>
    </citation>
    <scope>NUCLEOTIDE SEQUENCE</scope>
    <source>
        <strain evidence="3">JCM 4369</strain>
    </source>
</reference>
<dbReference type="Proteomes" id="UP000618795">
    <property type="component" value="Unassembled WGS sequence"/>
</dbReference>
<keyword evidence="2" id="KW-0472">Membrane</keyword>
<feature type="compositionally biased region" description="Pro residues" evidence="1">
    <location>
        <begin position="684"/>
        <end position="720"/>
    </location>
</feature>
<organism evidence="3 4">
    <name type="scientific">Streptomyces filipinensis</name>
    <dbReference type="NCBI Taxonomy" id="66887"/>
    <lineage>
        <taxon>Bacteria</taxon>
        <taxon>Bacillati</taxon>
        <taxon>Actinomycetota</taxon>
        <taxon>Actinomycetes</taxon>
        <taxon>Kitasatosporales</taxon>
        <taxon>Streptomycetaceae</taxon>
        <taxon>Streptomyces</taxon>
    </lineage>
</organism>
<evidence type="ECO:0000256" key="1">
    <source>
        <dbReference type="SAM" id="MobiDB-lite"/>
    </source>
</evidence>
<feature type="transmembrane region" description="Helical" evidence="2">
    <location>
        <begin position="400"/>
        <end position="419"/>
    </location>
</feature>
<dbReference type="RefSeq" id="WP_191875609.1">
    <property type="nucleotide sequence ID" value="NZ_BMTD01000011.1"/>
</dbReference>
<proteinExistence type="predicted"/>
<dbReference type="EMBL" id="BMTD01000011">
    <property type="protein sequence ID" value="GGV05388.1"/>
    <property type="molecule type" value="Genomic_DNA"/>
</dbReference>
<feature type="compositionally biased region" description="Polar residues" evidence="1">
    <location>
        <begin position="644"/>
        <end position="665"/>
    </location>
</feature>
<keyword evidence="2" id="KW-1133">Transmembrane helix</keyword>
<gene>
    <name evidence="3" type="ORF">GCM10010260_48200</name>
</gene>
<reference evidence="3" key="2">
    <citation type="submission" date="2020-09" db="EMBL/GenBank/DDBJ databases">
        <authorList>
            <person name="Sun Q."/>
            <person name="Ohkuma M."/>
        </authorList>
    </citation>
    <scope>NUCLEOTIDE SEQUENCE</scope>
    <source>
        <strain evidence="3">JCM 4369</strain>
    </source>
</reference>
<accession>A0A918IEU5</accession>
<name>A0A918IEU5_9ACTN</name>
<dbReference type="AlphaFoldDB" id="A0A918IEU5"/>
<comment type="caution">
    <text evidence="3">The sequence shown here is derived from an EMBL/GenBank/DDBJ whole genome shotgun (WGS) entry which is preliminary data.</text>
</comment>
<evidence type="ECO:0000313" key="3">
    <source>
        <dbReference type="EMBL" id="GGV05388.1"/>
    </source>
</evidence>
<protein>
    <recommendedName>
        <fullName evidence="5">TrbL/VirB6 plasmid conjugal transfer protein</fullName>
    </recommendedName>
</protein>
<evidence type="ECO:0000256" key="2">
    <source>
        <dbReference type="SAM" id="Phobius"/>
    </source>
</evidence>
<evidence type="ECO:0008006" key="5">
    <source>
        <dbReference type="Google" id="ProtNLM"/>
    </source>
</evidence>
<feature type="region of interest" description="Disordered" evidence="1">
    <location>
        <begin position="597"/>
        <end position="730"/>
    </location>
</feature>
<sequence>MLTHPLRKAVISTGVAARAVLFVVLGVIALSLSTPQSANAMFGTSACDWVDQSINQRADVPGAGGENIFPAVKQWDSSHGLISGAEPMPKTPADYTLYEIDGMRGLNWAATQQSQDEARDGRDGDHADDCSIQNAISNTIAQAIFDISKFVSRAAISLKEIASNPSPLSALYEHTVEGHDSVVDRLNNRVFKVAVPTMILLTGLWVFGKWRKGDMREVWSGVGWAAFVVIAVSAFLVDNNYTTVVQKADSGIAQGNAALAEAVLSSATGDISPPCALPSGVPRRGMRISTCAMYDTLAFRPWAIGQFGDKGKTPIPWKDGDNHVKCDLAKTYCNDLRVRQVSVQSLNNFELYPDGSKKQVTDKVMKDKEHDYGWVRNYVAENEPPDVYEMWSGDKPGARISMGVYALVASLIVGIMVMVLSALTLLWHAVTLIMVILLPLIATIAIHPTQQKLLRGWWQTFVHSFVLRAGFGVILTILLLFYQLILPLPEPLGVQLLMLLLVTIAVVVLLKNLLSGKFTPQVAGADDALGIGAAAAASSGNLADKTGAVLKPKEGSAGRVAGRMAGGAARIVDRRLLRGKLQKSGVLDVGERNQRKAAYQGTRLTNKNYKDTFGKKAKTQQEQPEEEGRTPTQPAPRRTGRVSAASQGQWSSDPSTAVPTEQQHQPRPAGQTPPPARQHMAPHQPVPQQPSVPRPSAPPTPRTPAPEPPAAPRPPAPTPPRDPRGPNGRV</sequence>
<feature type="transmembrane region" description="Helical" evidence="2">
    <location>
        <begin position="190"/>
        <end position="207"/>
    </location>
</feature>
<feature type="transmembrane region" description="Helical" evidence="2">
    <location>
        <begin position="465"/>
        <end position="486"/>
    </location>
</feature>
<evidence type="ECO:0000313" key="4">
    <source>
        <dbReference type="Proteomes" id="UP000618795"/>
    </source>
</evidence>
<feature type="transmembrane region" description="Helical" evidence="2">
    <location>
        <begin position="15"/>
        <end position="32"/>
    </location>
</feature>
<feature type="transmembrane region" description="Helical" evidence="2">
    <location>
        <begin position="492"/>
        <end position="510"/>
    </location>
</feature>
<feature type="transmembrane region" description="Helical" evidence="2">
    <location>
        <begin position="219"/>
        <end position="237"/>
    </location>
</feature>
<feature type="transmembrane region" description="Helical" evidence="2">
    <location>
        <begin position="425"/>
        <end position="445"/>
    </location>
</feature>